<gene>
    <name evidence="1" type="ORF">J1N35_018672</name>
</gene>
<name>A0A9D3VRG6_9ROSI</name>
<organism evidence="1 2">
    <name type="scientific">Gossypium stocksii</name>
    <dbReference type="NCBI Taxonomy" id="47602"/>
    <lineage>
        <taxon>Eukaryota</taxon>
        <taxon>Viridiplantae</taxon>
        <taxon>Streptophyta</taxon>
        <taxon>Embryophyta</taxon>
        <taxon>Tracheophyta</taxon>
        <taxon>Spermatophyta</taxon>
        <taxon>Magnoliopsida</taxon>
        <taxon>eudicotyledons</taxon>
        <taxon>Gunneridae</taxon>
        <taxon>Pentapetalae</taxon>
        <taxon>rosids</taxon>
        <taxon>malvids</taxon>
        <taxon>Malvales</taxon>
        <taxon>Malvaceae</taxon>
        <taxon>Malvoideae</taxon>
        <taxon>Gossypium</taxon>
    </lineage>
</organism>
<dbReference type="EMBL" id="JAIQCV010000006">
    <property type="protein sequence ID" value="KAH1091415.1"/>
    <property type="molecule type" value="Genomic_DNA"/>
</dbReference>
<dbReference type="AlphaFoldDB" id="A0A9D3VRG6"/>
<protein>
    <submittedName>
        <fullName evidence="1">Uncharacterized protein</fullName>
    </submittedName>
</protein>
<dbReference type="Proteomes" id="UP000828251">
    <property type="component" value="Unassembled WGS sequence"/>
</dbReference>
<evidence type="ECO:0000313" key="2">
    <source>
        <dbReference type="Proteomes" id="UP000828251"/>
    </source>
</evidence>
<dbReference type="OrthoDB" id="1000931at2759"/>
<comment type="caution">
    <text evidence="1">The sequence shown here is derived from an EMBL/GenBank/DDBJ whole genome shotgun (WGS) entry which is preliminary data.</text>
</comment>
<keyword evidence="2" id="KW-1185">Reference proteome</keyword>
<evidence type="ECO:0000313" key="1">
    <source>
        <dbReference type="EMBL" id="KAH1091415.1"/>
    </source>
</evidence>
<reference evidence="1 2" key="1">
    <citation type="journal article" date="2021" name="Plant Biotechnol. J.">
        <title>Multi-omics assisted identification of the key and species-specific regulatory components of drought-tolerant mechanisms in Gossypium stocksii.</title>
        <authorList>
            <person name="Yu D."/>
            <person name="Ke L."/>
            <person name="Zhang D."/>
            <person name="Wu Y."/>
            <person name="Sun Y."/>
            <person name="Mei J."/>
            <person name="Sun J."/>
            <person name="Sun Y."/>
        </authorList>
    </citation>
    <scope>NUCLEOTIDE SEQUENCE [LARGE SCALE GENOMIC DNA]</scope>
    <source>
        <strain evidence="2">cv. E1</strain>
        <tissue evidence="1">Leaf</tissue>
    </source>
</reference>
<accession>A0A9D3VRG6</accession>
<sequence>MKESMGSISILITVELSNVQGCASDKFLWAFWEYNNQYKPDIISLLEPSVSGGKADMIITKLGWDNSHRVEAVGFFRGI</sequence>
<proteinExistence type="predicted"/>